<dbReference type="GO" id="GO:0005783">
    <property type="term" value="C:endoplasmic reticulum"/>
    <property type="evidence" value="ECO:0007669"/>
    <property type="project" value="TreeGrafter"/>
</dbReference>
<evidence type="ECO:0000259" key="2">
    <source>
        <dbReference type="Pfam" id="PF25342"/>
    </source>
</evidence>
<dbReference type="InterPro" id="IPR057589">
    <property type="entry name" value="GT_PLOD"/>
</dbReference>
<feature type="domain" description="PLOD1-3-like GT" evidence="2">
    <location>
        <begin position="26"/>
        <end position="249"/>
    </location>
</feature>
<dbReference type="EMBL" id="CASHTH010003125">
    <property type="protein sequence ID" value="CAI8040684.1"/>
    <property type="molecule type" value="Genomic_DNA"/>
</dbReference>
<keyword evidence="1" id="KW-0732">Signal</keyword>
<dbReference type="Pfam" id="PF25342">
    <property type="entry name" value="GT_PLOD"/>
    <property type="match status" value="1"/>
</dbReference>
<evidence type="ECO:0000256" key="1">
    <source>
        <dbReference type="SAM" id="SignalP"/>
    </source>
</evidence>
<keyword evidence="4" id="KW-1185">Reference proteome</keyword>
<dbReference type="Proteomes" id="UP001174909">
    <property type="component" value="Unassembled WGS sequence"/>
</dbReference>
<dbReference type="GO" id="GO:0008475">
    <property type="term" value="F:procollagen-lysine 5-dioxygenase activity"/>
    <property type="evidence" value="ECO:0007669"/>
    <property type="project" value="TreeGrafter"/>
</dbReference>
<dbReference type="PANTHER" id="PTHR10730">
    <property type="entry name" value="PROCOLLAGEN-LYSINE,2-OXOGLUTARATE 5-DIOXYGENASE/GLYCOSYLTRANSFERASE 25 FAMILY MEMBER"/>
    <property type="match status" value="1"/>
</dbReference>
<accession>A0AA35T3P9</accession>
<feature type="chain" id="PRO_5041337036" evidence="1">
    <location>
        <begin position="19"/>
        <end position="419"/>
    </location>
</feature>
<dbReference type="AlphaFoldDB" id="A0AA35T3P9"/>
<dbReference type="InterPro" id="IPR050757">
    <property type="entry name" value="Collagen_mod_GT25"/>
</dbReference>
<organism evidence="3 4">
    <name type="scientific">Geodia barretti</name>
    <name type="common">Barrett's horny sponge</name>
    <dbReference type="NCBI Taxonomy" id="519541"/>
    <lineage>
        <taxon>Eukaryota</taxon>
        <taxon>Metazoa</taxon>
        <taxon>Porifera</taxon>
        <taxon>Demospongiae</taxon>
        <taxon>Heteroscleromorpha</taxon>
        <taxon>Tetractinellida</taxon>
        <taxon>Astrophorina</taxon>
        <taxon>Geodiidae</taxon>
        <taxon>Geodia</taxon>
    </lineage>
</organism>
<feature type="signal peptide" evidence="1">
    <location>
        <begin position="1"/>
        <end position="18"/>
    </location>
</feature>
<proteinExistence type="predicted"/>
<protein>
    <submittedName>
        <fullName evidence="3">Multifunctional procollagen lysine hydroxylase and glycosyltransferase LH3</fullName>
    </submittedName>
</protein>
<evidence type="ECO:0000313" key="3">
    <source>
        <dbReference type="EMBL" id="CAI8040684.1"/>
    </source>
</evidence>
<gene>
    <name evidence="3" type="ORF">GBAR_LOCUS22638</name>
</gene>
<name>A0AA35T3P9_GEOBA</name>
<sequence>MRWNVCSLVLLCVVMVMTQDTEEGLRLKVVTIATNETDGYKRFMRSTQMFDIDVEVVGMNVTWRGGDVVRFPGGGHKVNMLRPVVEKWQEDEGLVVMFVDSYDVVLTMGPDQMLQKFLDFDCRLVFSAESFCWPDVSLASKYPRVGLGKRFLCSGGFIGYAREVAAVVGDHVIDDTDDDQLYYTNIYLDQGKRTSLGIRLDHRSHFFQNLNGAKDEVDLRINSTDATVINSIYDTTPAVLHGNGPSKVHSYYDVFSFFTTIFRSGNKLCKLVHFFRSKMTVCKHLRSTHYKPHSRVHSVIGPDGRVFLNYLANYVPGVWSESGGCRGCEETSSPLPEDKEAWPAVLVAVTVPSPSPFLSDMLERVTSLDYPLSRLSLFIHNQVSNTVIVSQLLLLFVTVSSSYLQGCERFCIFCRHVSK</sequence>
<dbReference type="PANTHER" id="PTHR10730:SF45">
    <property type="entry name" value="PROCOLLAGEN-LYSINE,2-OXOGLUTARATE 5-DIOXYGENASE"/>
    <property type="match status" value="1"/>
</dbReference>
<comment type="caution">
    <text evidence="3">The sequence shown here is derived from an EMBL/GenBank/DDBJ whole genome shotgun (WGS) entry which is preliminary data.</text>
</comment>
<reference evidence="3" key="1">
    <citation type="submission" date="2023-03" db="EMBL/GenBank/DDBJ databases">
        <authorList>
            <person name="Steffen K."/>
            <person name="Cardenas P."/>
        </authorList>
    </citation>
    <scope>NUCLEOTIDE SEQUENCE</scope>
</reference>
<evidence type="ECO:0000313" key="4">
    <source>
        <dbReference type="Proteomes" id="UP001174909"/>
    </source>
</evidence>